<dbReference type="GO" id="GO:0015074">
    <property type="term" value="P:DNA integration"/>
    <property type="evidence" value="ECO:0007669"/>
    <property type="project" value="UniProtKB-KW"/>
</dbReference>
<keyword evidence="2" id="KW-0229">DNA integration</keyword>
<accession>A0AAQ2DR37</accession>
<gene>
    <name evidence="7" type="ORF">C9160_15610</name>
</gene>
<dbReference type="GO" id="GO:0003677">
    <property type="term" value="F:DNA binding"/>
    <property type="evidence" value="ECO:0007669"/>
    <property type="project" value="UniProtKB-KW"/>
</dbReference>
<feature type="domain" description="Resolvase/invertase-type recombinase catalytic" evidence="6">
    <location>
        <begin position="2"/>
        <end position="140"/>
    </location>
</feature>
<dbReference type="PANTHER" id="PTHR30461">
    <property type="entry name" value="DNA-INVERTASE FROM LAMBDOID PROPHAGE"/>
    <property type="match status" value="1"/>
</dbReference>
<dbReference type="Gene3D" id="3.40.50.1390">
    <property type="entry name" value="Resolvase, N-terminal catalytic domain"/>
    <property type="match status" value="1"/>
</dbReference>
<sequence>MAIFGYGRVSTAQQDTENQRLELEQAGWTFDFWFADIVSGKAQAIQRKAFAEMLGKIRTGETLVVAKLDRLGRDAIDVLQTVRLLSDRGIKVIVHQLGTSDLTSAAGKLLLSMLAAVAEMERDLLIERTQAGLSRAKAEGKKLGRPSKIAPEARRAIIEKKSSGISVSALAREYGVSRATIAALL</sequence>
<dbReference type="RefSeq" id="WP_136852783.1">
    <property type="nucleotide sequence ID" value="NZ_RRNI01000016.1"/>
</dbReference>
<keyword evidence="4" id="KW-0233">DNA recombination</keyword>
<evidence type="ECO:0000256" key="3">
    <source>
        <dbReference type="ARBA" id="ARBA00023125"/>
    </source>
</evidence>
<dbReference type="InterPro" id="IPR050639">
    <property type="entry name" value="SSR_resolvase"/>
</dbReference>
<feature type="active site" description="O-(5'-phospho-DNA)-serine intermediate" evidence="5">
    <location>
        <position position="10"/>
    </location>
</feature>
<dbReference type="GO" id="GO:0000150">
    <property type="term" value="F:DNA strand exchange activity"/>
    <property type="evidence" value="ECO:0007669"/>
    <property type="project" value="InterPro"/>
</dbReference>
<dbReference type="InterPro" id="IPR006118">
    <property type="entry name" value="Recombinase_CS"/>
</dbReference>
<dbReference type="SUPFAM" id="SSF53041">
    <property type="entry name" value="Resolvase-like"/>
    <property type="match status" value="1"/>
</dbReference>
<dbReference type="SUPFAM" id="SSF46689">
    <property type="entry name" value="Homeodomain-like"/>
    <property type="match status" value="1"/>
</dbReference>
<proteinExistence type="inferred from homology"/>
<evidence type="ECO:0000313" key="8">
    <source>
        <dbReference type="Proteomes" id="UP000306700"/>
    </source>
</evidence>
<dbReference type="Pfam" id="PF00239">
    <property type="entry name" value="Resolvase"/>
    <property type="match status" value="1"/>
</dbReference>
<comment type="caution">
    <text evidence="7">The sequence shown here is derived from an EMBL/GenBank/DDBJ whole genome shotgun (WGS) entry which is preliminary data.</text>
</comment>
<dbReference type="SMART" id="SM00857">
    <property type="entry name" value="Resolvase"/>
    <property type="match status" value="1"/>
</dbReference>
<dbReference type="InterPro" id="IPR009057">
    <property type="entry name" value="Homeodomain-like_sf"/>
</dbReference>
<dbReference type="CDD" id="cd00569">
    <property type="entry name" value="HTH_Hin_like"/>
    <property type="match status" value="1"/>
</dbReference>
<dbReference type="CDD" id="cd03768">
    <property type="entry name" value="SR_ResInv"/>
    <property type="match status" value="1"/>
</dbReference>
<dbReference type="PROSITE" id="PS00398">
    <property type="entry name" value="RECOMBINASES_2"/>
    <property type="match status" value="1"/>
</dbReference>
<dbReference type="PROSITE" id="PS51736">
    <property type="entry name" value="RECOMBINASES_3"/>
    <property type="match status" value="1"/>
</dbReference>
<evidence type="ECO:0000256" key="4">
    <source>
        <dbReference type="ARBA" id="ARBA00023172"/>
    </source>
</evidence>
<dbReference type="InterPro" id="IPR036162">
    <property type="entry name" value="Resolvase-like_N_sf"/>
</dbReference>
<comment type="similarity">
    <text evidence="1">Belongs to the site-specific recombinase resolvase family.</text>
</comment>
<evidence type="ECO:0000259" key="6">
    <source>
        <dbReference type="PROSITE" id="PS51736"/>
    </source>
</evidence>
<evidence type="ECO:0000256" key="1">
    <source>
        <dbReference type="ARBA" id="ARBA00009913"/>
    </source>
</evidence>
<organism evidence="7 8">
    <name type="scientific">Escherichia coli</name>
    <dbReference type="NCBI Taxonomy" id="562"/>
    <lineage>
        <taxon>Bacteria</taxon>
        <taxon>Pseudomonadati</taxon>
        <taxon>Pseudomonadota</taxon>
        <taxon>Gammaproteobacteria</taxon>
        <taxon>Enterobacterales</taxon>
        <taxon>Enterobacteriaceae</taxon>
        <taxon>Escherichia</taxon>
    </lineage>
</organism>
<evidence type="ECO:0000256" key="5">
    <source>
        <dbReference type="PIRSR" id="PIRSR606118-50"/>
    </source>
</evidence>
<evidence type="ECO:0000256" key="2">
    <source>
        <dbReference type="ARBA" id="ARBA00022908"/>
    </source>
</evidence>
<reference evidence="7 8" key="1">
    <citation type="submission" date="2018-12" db="EMBL/GenBank/DDBJ databases">
        <title>Food and Water Safety Consortium.</title>
        <authorList>
            <person name="Tyson S."/>
            <person name="Peterson C.-L."/>
            <person name="Olson A."/>
            <person name="Tyler S."/>
            <person name="Cabral J."/>
            <person name="Lynch T."/>
            <person name="Knox N."/>
            <person name="Van Domselaar G."/>
            <person name="Graham M."/>
        </authorList>
    </citation>
    <scope>NUCLEOTIDE SEQUENCE [LARGE SCALE GENOMIC DNA]</scope>
    <source>
        <strain evidence="7 8">FWSEC0384</strain>
    </source>
</reference>
<dbReference type="InterPro" id="IPR006119">
    <property type="entry name" value="Resolv_N"/>
</dbReference>
<dbReference type="Proteomes" id="UP000306700">
    <property type="component" value="Unassembled WGS sequence"/>
</dbReference>
<name>A0AAQ2DR37_ECOLX</name>
<dbReference type="AlphaFoldDB" id="A0AAQ2DR37"/>
<protein>
    <submittedName>
        <fullName evidence="7">Recombinase family protein</fullName>
    </submittedName>
</protein>
<dbReference type="EMBL" id="RRNI01000016">
    <property type="protein sequence ID" value="TJH20147.1"/>
    <property type="molecule type" value="Genomic_DNA"/>
</dbReference>
<keyword evidence="3" id="KW-0238">DNA-binding</keyword>
<evidence type="ECO:0000313" key="7">
    <source>
        <dbReference type="EMBL" id="TJH20147.1"/>
    </source>
</evidence>
<dbReference type="PANTHER" id="PTHR30461:SF2">
    <property type="entry name" value="SERINE RECOMBINASE PINE-RELATED"/>
    <property type="match status" value="1"/>
</dbReference>